<proteinExistence type="predicted"/>
<dbReference type="Pfam" id="PF00350">
    <property type="entry name" value="Dynamin_N"/>
    <property type="match status" value="1"/>
</dbReference>
<sequence length="318" mass="34019">MTEGYHDDFPRFDEGFEALDEVPAPAPDPAPTPAPAAKKPCIALMGEFSAGKSTLSNLLIGQSPLPVKVTATQLPPVRISHGTGQAWREDLDGTVHPLDIDALCEVTPAETRLVQLFVEADLLTMCDLIDMPGISDPNMDPSVWEGVIGQADGVIWCTHATQAWRQSEAAVWEELSDRLAQSSILLLTRCDKLVTEEDRARVLKRVKREAEDQFAAVFPISLTQAVAGRDDWDLWTASGAEAFSQTFIALLNGLRGAPGGEEPVLPRASDISPAPAAAPPGTGDMAEDGVRPRRVAVNPNRGRSARPGGDRAAGFDGI</sequence>
<organism evidence="3 4">
    <name type="scientific">Rhodovulum marinum</name>
    <dbReference type="NCBI Taxonomy" id="320662"/>
    <lineage>
        <taxon>Bacteria</taxon>
        <taxon>Pseudomonadati</taxon>
        <taxon>Pseudomonadota</taxon>
        <taxon>Alphaproteobacteria</taxon>
        <taxon>Rhodobacterales</taxon>
        <taxon>Paracoccaceae</taxon>
        <taxon>Rhodovulum</taxon>
    </lineage>
</organism>
<dbReference type="EMBL" id="SLXP01000001">
    <property type="protein sequence ID" value="TCP44242.1"/>
    <property type="molecule type" value="Genomic_DNA"/>
</dbReference>
<gene>
    <name evidence="3" type="ORF">EV662_101333</name>
</gene>
<dbReference type="RefSeq" id="WP_132460381.1">
    <property type="nucleotide sequence ID" value="NZ_SLXP01000001.1"/>
</dbReference>
<name>A0A4R2Q602_9RHOB</name>
<evidence type="ECO:0000313" key="4">
    <source>
        <dbReference type="Proteomes" id="UP000294835"/>
    </source>
</evidence>
<feature type="domain" description="Dynamin N-terminal" evidence="2">
    <location>
        <begin position="42"/>
        <end position="189"/>
    </location>
</feature>
<dbReference type="Gene3D" id="3.40.50.300">
    <property type="entry name" value="P-loop containing nucleotide triphosphate hydrolases"/>
    <property type="match status" value="1"/>
</dbReference>
<accession>A0A4R2Q602</accession>
<dbReference type="Proteomes" id="UP000294835">
    <property type="component" value="Unassembled WGS sequence"/>
</dbReference>
<keyword evidence="4" id="KW-1185">Reference proteome</keyword>
<reference evidence="3 4" key="1">
    <citation type="submission" date="2019-03" db="EMBL/GenBank/DDBJ databases">
        <title>Genomic Encyclopedia of Type Strains, Phase IV (KMG-IV): sequencing the most valuable type-strain genomes for metagenomic binning, comparative biology and taxonomic classification.</title>
        <authorList>
            <person name="Goeker M."/>
        </authorList>
    </citation>
    <scope>NUCLEOTIDE SEQUENCE [LARGE SCALE GENOMIC DNA]</scope>
    <source>
        <strain evidence="3 4">DSM 18063</strain>
    </source>
</reference>
<comment type="caution">
    <text evidence="3">The sequence shown here is derived from an EMBL/GenBank/DDBJ whole genome shotgun (WGS) entry which is preliminary data.</text>
</comment>
<dbReference type="InterPro" id="IPR045063">
    <property type="entry name" value="Dynamin_N"/>
</dbReference>
<protein>
    <submittedName>
        <fullName evidence="3">Dynamin family protein</fullName>
    </submittedName>
</protein>
<dbReference type="InterPro" id="IPR027417">
    <property type="entry name" value="P-loop_NTPase"/>
</dbReference>
<feature type="region of interest" description="Disordered" evidence="1">
    <location>
        <begin position="261"/>
        <end position="318"/>
    </location>
</feature>
<evidence type="ECO:0000256" key="1">
    <source>
        <dbReference type="SAM" id="MobiDB-lite"/>
    </source>
</evidence>
<evidence type="ECO:0000313" key="3">
    <source>
        <dbReference type="EMBL" id="TCP44242.1"/>
    </source>
</evidence>
<dbReference type="OrthoDB" id="5477114at2"/>
<dbReference type="SUPFAM" id="SSF52540">
    <property type="entry name" value="P-loop containing nucleoside triphosphate hydrolases"/>
    <property type="match status" value="1"/>
</dbReference>
<evidence type="ECO:0000259" key="2">
    <source>
        <dbReference type="Pfam" id="PF00350"/>
    </source>
</evidence>
<dbReference type="AlphaFoldDB" id="A0A4R2Q602"/>